<evidence type="ECO:0000256" key="5">
    <source>
        <dbReference type="ARBA" id="ARBA00023136"/>
    </source>
</evidence>
<feature type="transmembrane region" description="Helical" evidence="7">
    <location>
        <begin position="296"/>
        <end position="319"/>
    </location>
</feature>
<comment type="subcellular location">
    <subcellularLocation>
        <location evidence="1">Membrane</location>
        <topology evidence="1">Multi-pass membrane protein</topology>
    </subcellularLocation>
</comment>
<keyword evidence="4 7" id="KW-1133">Transmembrane helix</keyword>
<dbReference type="PANTHER" id="PTHR42948">
    <property type="entry name" value="TRANSPORTER"/>
    <property type="match status" value="1"/>
</dbReference>
<keyword evidence="2 6" id="KW-0813">Transport</keyword>
<dbReference type="AlphaFoldDB" id="A0A917G830"/>
<dbReference type="GO" id="GO:0016020">
    <property type="term" value="C:membrane"/>
    <property type="evidence" value="ECO:0007669"/>
    <property type="project" value="UniProtKB-SubCell"/>
</dbReference>
<dbReference type="InterPro" id="IPR047218">
    <property type="entry name" value="YocR/YhdH-like"/>
</dbReference>
<gene>
    <name evidence="8" type="ORF">GCM10007425_23130</name>
</gene>
<feature type="transmembrane region" description="Helical" evidence="7">
    <location>
        <begin position="378"/>
        <end position="401"/>
    </location>
</feature>
<dbReference type="Pfam" id="PF00209">
    <property type="entry name" value="SNF"/>
    <property type="match status" value="2"/>
</dbReference>
<organism evidence="8 9">
    <name type="scientific">Lysinibacillus alkalisoli</name>
    <dbReference type="NCBI Taxonomy" id="1911548"/>
    <lineage>
        <taxon>Bacteria</taxon>
        <taxon>Bacillati</taxon>
        <taxon>Bacillota</taxon>
        <taxon>Bacilli</taxon>
        <taxon>Bacillales</taxon>
        <taxon>Bacillaceae</taxon>
        <taxon>Lysinibacillus</taxon>
    </lineage>
</organism>
<protein>
    <recommendedName>
        <fullName evidence="6">Transporter</fullName>
    </recommendedName>
</protein>
<dbReference type="EMBL" id="BMJT01000007">
    <property type="protein sequence ID" value="GGG27894.1"/>
    <property type="molecule type" value="Genomic_DNA"/>
</dbReference>
<dbReference type="PROSITE" id="PS00610">
    <property type="entry name" value="NA_NEUROTRAN_SYMP_1"/>
    <property type="match status" value="1"/>
</dbReference>
<feature type="transmembrane region" description="Helical" evidence="7">
    <location>
        <begin position="12"/>
        <end position="30"/>
    </location>
</feature>
<dbReference type="PRINTS" id="PR00176">
    <property type="entry name" value="NANEUSMPORT"/>
</dbReference>
<name>A0A917G830_9BACI</name>
<feature type="transmembrane region" description="Helical" evidence="7">
    <location>
        <begin position="42"/>
        <end position="64"/>
    </location>
</feature>
<keyword evidence="3 6" id="KW-0812">Transmembrane</keyword>
<evidence type="ECO:0000256" key="7">
    <source>
        <dbReference type="SAM" id="Phobius"/>
    </source>
</evidence>
<feature type="transmembrane region" description="Helical" evidence="7">
    <location>
        <begin position="88"/>
        <end position="112"/>
    </location>
</feature>
<proteinExistence type="inferred from homology"/>
<evidence type="ECO:0000256" key="1">
    <source>
        <dbReference type="ARBA" id="ARBA00004141"/>
    </source>
</evidence>
<dbReference type="CDD" id="cd10336">
    <property type="entry name" value="SLC6sbd_Tyt1-Like"/>
    <property type="match status" value="1"/>
</dbReference>
<reference evidence="8" key="1">
    <citation type="journal article" date="2014" name="Int. J. Syst. Evol. Microbiol.">
        <title>Complete genome sequence of Corynebacterium casei LMG S-19264T (=DSM 44701T), isolated from a smear-ripened cheese.</title>
        <authorList>
            <consortium name="US DOE Joint Genome Institute (JGI-PGF)"/>
            <person name="Walter F."/>
            <person name="Albersmeier A."/>
            <person name="Kalinowski J."/>
            <person name="Ruckert C."/>
        </authorList>
    </citation>
    <scope>NUCLEOTIDE SEQUENCE</scope>
    <source>
        <strain evidence="8">CGMCC 1.15760</strain>
    </source>
</reference>
<feature type="transmembrane region" description="Helical" evidence="7">
    <location>
        <begin position="132"/>
        <end position="160"/>
    </location>
</feature>
<dbReference type="SUPFAM" id="SSF161070">
    <property type="entry name" value="SNF-like"/>
    <property type="match status" value="1"/>
</dbReference>
<comment type="similarity">
    <text evidence="6">Belongs to the sodium:neurotransmitter symporter (SNF) (TC 2.A.22) family.</text>
</comment>
<dbReference type="PROSITE" id="PS50267">
    <property type="entry name" value="NA_NEUROTRAN_SYMP_3"/>
    <property type="match status" value="1"/>
</dbReference>
<evidence type="ECO:0000313" key="8">
    <source>
        <dbReference type="EMBL" id="GGG27894.1"/>
    </source>
</evidence>
<feature type="transmembrane region" description="Helical" evidence="7">
    <location>
        <begin position="247"/>
        <end position="276"/>
    </location>
</feature>
<feature type="transmembrane region" description="Helical" evidence="7">
    <location>
        <begin position="209"/>
        <end position="235"/>
    </location>
</feature>
<reference evidence="8" key="2">
    <citation type="submission" date="2020-09" db="EMBL/GenBank/DDBJ databases">
        <authorList>
            <person name="Sun Q."/>
            <person name="Zhou Y."/>
        </authorList>
    </citation>
    <scope>NUCLEOTIDE SEQUENCE</scope>
    <source>
        <strain evidence="8">CGMCC 1.15760</strain>
    </source>
</reference>
<dbReference type="NCBIfam" id="NF037979">
    <property type="entry name" value="Na_transp"/>
    <property type="match status" value="1"/>
</dbReference>
<dbReference type="Gene3D" id="1.20.1740.10">
    <property type="entry name" value="Amino acid/polyamine transporter I"/>
    <property type="match status" value="1"/>
</dbReference>
<dbReference type="InterPro" id="IPR037272">
    <property type="entry name" value="SNS_sf"/>
</dbReference>
<sequence length="447" mass="48670">MAGKEQWSSKIGFILASAGAAIGLGAIWKFPYVVGQSGGGAFFLLFVVFTMLIGLPMLIAEYIIGRGSGKEAVGAYRKLAPSSWMKQTGVLGVIGCALLLSFYAVVGGWIIVYVALGIFNQIIGNPMAYDALFGYIITTPWITILGLFVFMLLNVIVIAAGIQKGIEKASKLLMPLLFLFFIILVIRSLTLPNAMEGVKFFLAPNFSNITWEAVLFALGQSFFSLAVGFSCMVTYSSFLSKKESIPNAATTVVVLNILVSFLAGLAIFPAVFSFNIEPDAGPGLLFMILPTVFEQIPFGTGFLLLFLLLFLFATITSSFSMLEIIVSAFVENRQTSRKKTTYAVGAVMFILALPSALSNGVLKDIILFNRNIFDLTDFVVSNVLLPLGALLIAIFICWAIPKQQIKSEFLLGSKVSPQTFELWYRLMQYLVPIVIGVVFILGLIKTT</sequence>
<feature type="transmembrane region" description="Helical" evidence="7">
    <location>
        <begin position="422"/>
        <end position="444"/>
    </location>
</feature>
<keyword evidence="6" id="KW-0769">Symport</keyword>
<keyword evidence="9" id="KW-1185">Reference proteome</keyword>
<dbReference type="InterPro" id="IPR000175">
    <property type="entry name" value="Na/ntran_symport"/>
</dbReference>
<comment type="caution">
    <text evidence="8">The sequence shown here is derived from an EMBL/GenBank/DDBJ whole genome shotgun (WGS) entry which is preliminary data.</text>
</comment>
<feature type="transmembrane region" description="Helical" evidence="7">
    <location>
        <begin position="172"/>
        <end position="189"/>
    </location>
</feature>
<dbReference type="GO" id="GO:0015293">
    <property type="term" value="F:symporter activity"/>
    <property type="evidence" value="ECO:0007669"/>
    <property type="project" value="UniProtKB-KW"/>
</dbReference>
<feature type="transmembrane region" description="Helical" evidence="7">
    <location>
        <begin position="340"/>
        <end position="358"/>
    </location>
</feature>
<dbReference type="Proteomes" id="UP000616608">
    <property type="component" value="Unassembled WGS sequence"/>
</dbReference>
<accession>A0A917G830</accession>
<dbReference type="PANTHER" id="PTHR42948:SF1">
    <property type="entry name" value="TRANSPORTER"/>
    <property type="match status" value="1"/>
</dbReference>
<evidence type="ECO:0000256" key="2">
    <source>
        <dbReference type="ARBA" id="ARBA00022448"/>
    </source>
</evidence>
<evidence type="ECO:0000256" key="6">
    <source>
        <dbReference type="RuleBase" id="RU003732"/>
    </source>
</evidence>
<evidence type="ECO:0000256" key="3">
    <source>
        <dbReference type="ARBA" id="ARBA00022692"/>
    </source>
</evidence>
<keyword evidence="5 7" id="KW-0472">Membrane</keyword>
<evidence type="ECO:0000256" key="4">
    <source>
        <dbReference type="ARBA" id="ARBA00022989"/>
    </source>
</evidence>
<evidence type="ECO:0000313" key="9">
    <source>
        <dbReference type="Proteomes" id="UP000616608"/>
    </source>
</evidence>
<dbReference type="RefSeq" id="WP_188615213.1">
    <property type="nucleotide sequence ID" value="NZ_BMJT01000007.1"/>
</dbReference>